<dbReference type="GO" id="GO:0005737">
    <property type="term" value="C:cytoplasm"/>
    <property type="evidence" value="ECO:0007669"/>
    <property type="project" value="TreeGrafter"/>
</dbReference>
<protein>
    <recommendedName>
        <fullName evidence="3">Rho-GAP domain-containing protein</fullName>
    </recommendedName>
</protein>
<feature type="compositionally biased region" description="Low complexity" evidence="2">
    <location>
        <begin position="435"/>
        <end position="448"/>
    </location>
</feature>
<sequence length="737" mass="83017">MDKRRVSVDVAVAERMKNSNSEKFISLVRMHLSFELELNTDEFDHPVHEIVYFEKGKQRKWNRMPKKTNKANCTAVKGGSPTEPAALKLSLCLVDQLKQLKEFILAENNVIQEGIFRKTGSVSRQNELRLNISRRSHLDLENGEYTVHDCSTVYKSFLNELPEPVLTDAHYPAHLQIASICNELNTSSAPDEKKSDTLITTLFTPHLICPRNLPPEIFAHVSQYMSCVISYMISKGPVIFYIPARLATDIKADFFERKRKMTMSPEKILDESISDVSTVNTVYTFVDREKTAAAVNTNTTDTELACLYAHIQSLPESSKKRRLIKQFNKQNGQGTPLQLVNRKKSSEHLLSAKSIGDSIKKHIFNKNLISRTPKQNSGPPSAFGTPNNSGMRNPKMRVLFQTPISSTSRSNPSACSSTSTLKKSNLLKSLSSSSSSLLTTSDESSNDSQPVSVSAPVSRQSSDALDEKKSDDLEMKSATRHKSEPNLSRILIDEDLDRTVDELKSDCIDETTPIIAHKSKSLTRKLMKGVSMGNLRFPFTPENTKRLLKSATSSRRSQEDGSYLFMNEDESDGFGMENREIIAPKIKINDASTEDDDEEEAEEEEEEEHEYHRVYNYNSHLDLLTSTPSNFLLGRRSMSPITKSTQRMSKAMQESIMTPGSRKPVMLNTTLGSSEQNQTLLQSDLSSFREQDEDDGCGDNEDYEGLSDPFKRQENPEIQTVEEFEEESRLSSSLLYC</sequence>
<organism evidence="4 5">
    <name type="scientific">Megaselia scalaris</name>
    <name type="common">Humpbacked fly</name>
    <name type="synonym">Phora scalaris</name>
    <dbReference type="NCBI Taxonomy" id="36166"/>
    <lineage>
        <taxon>Eukaryota</taxon>
        <taxon>Metazoa</taxon>
        <taxon>Ecdysozoa</taxon>
        <taxon>Arthropoda</taxon>
        <taxon>Hexapoda</taxon>
        <taxon>Insecta</taxon>
        <taxon>Pterygota</taxon>
        <taxon>Neoptera</taxon>
        <taxon>Endopterygota</taxon>
        <taxon>Diptera</taxon>
        <taxon>Brachycera</taxon>
        <taxon>Muscomorpha</taxon>
        <taxon>Platypezoidea</taxon>
        <taxon>Phoridae</taxon>
        <taxon>Megaseliini</taxon>
        <taxon>Megaselia</taxon>
    </lineage>
</organism>
<dbReference type="InterPro" id="IPR000198">
    <property type="entry name" value="RhoGAP_dom"/>
</dbReference>
<keyword evidence="5" id="KW-1185">Reference proteome</keyword>
<dbReference type="EMBL" id="CAQQ02064828">
    <property type="status" value="NOT_ANNOTATED_CDS"/>
    <property type="molecule type" value="Genomic_DNA"/>
</dbReference>
<dbReference type="GO" id="GO:0005096">
    <property type="term" value="F:GTPase activator activity"/>
    <property type="evidence" value="ECO:0007669"/>
    <property type="project" value="UniProtKB-KW"/>
</dbReference>
<dbReference type="PROSITE" id="PS50238">
    <property type="entry name" value="RHOGAP"/>
    <property type="match status" value="1"/>
</dbReference>
<dbReference type="Pfam" id="PF00620">
    <property type="entry name" value="RhoGAP"/>
    <property type="match status" value="1"/>
</dbReference>
<name>T1GQ44_MEGSC</name>
<dbReference type="GO" id="GO:0007165">
    <property type="term" value="P:signal transduction"/>
    <property type="evidence" value="ECO:0007669"/>
    <property type="project" value="InterPro"/>
</dbReference>
<evidence type="ECO:0000313" key="5">
    <source>
        <dbReference type="Proteomes" id="UP000015102"/>
    </source>
</evidence>
<feature type="domain" description="Rho-GAP" evidence="3">
    <location>
        <begin position="87"/>
        <end position="280"/>
    </location>
</feature>
<dbReference type="AlphaFoldDB" id="T1GQ44"/>
<evidence type="ECO:0000256" key="2">
    <source>
        <dbReference type="SAM" id="MobiDB-lite"/>
    </source>
</evidence>
<feature type="compositionally biased region" description="Basic and acidic residues" evidence="2">
    <location>
        <begin position="465"/>
        <end position="484"/>
    </location>
</feature>
<dbReference type="PANTHER" id="PTHR14963:SF7">
    <property type="entry name" value="RHO GTPASE-ACTIVATING PROTEIN 19"/>
    <property type="match status" value="1"/>
</dbReference>
<dbReference type="Gene3D" id="1.10.555.10">
    <property type="entry name" value="Rho GTPase activation protein"/>
    <property type="match status" value="1"/>
</dbReference>
<feature type="compositionally biased region" description="Acidic residues" evidence="2">
    <location>
        <begin position="592"/>
        <end position="608"/>
    </location>
</feature>
<feature type="region of interest" description="Disordered" evidence="2">
    <location>
        <begin position="369"/>
        <end position="394"/>
    </location>
</feature>
<evidence type="ECO:0000256" key="1">
    <source>
        <dbReference type="ARBA" id="ARBA00022468"/>
    </source>
</evidence>
<feature type="region of interest" description="Disordered" evidence="2">
    <location>
        <begin position="435"/>
        <end position="486"/>
    </location>
</feature>
<dbReference type="OMA" id="AQHEKSN"/>
<feature type="region of interest" description="Disordered" evidence="2">
    <location>
        <begin position="403"/>
        <end position="422"/>
    </location>
</feature>
<dbReference type="HOGENOM" id="CLU_012061_1_0_1"/>
<dbReference type="SUPFAM" id="SSF48350">
    <property type="entry name" value="GTPase activation domain, GAP"/>
    <property type="match status" value="1"/>
</dbReference>
<feature type="compositionally biased region" description="Acidic residues" evidence="2">
    <location>
        <begin position="691"/>
        <end position="705"/>
    </location>
</feature>
<dbReference type="SMART" id="SM00324">
    <property type="entry name" value="RhoGAP"/>
    <property type="match status" value="1"/>
</dbReference>
<reference evidence="4" key="2">
    <citation type="submission" date="2015-06" db="UniProtKB">
        <authorList>
            <consortium name="EnsemblMetazoa"/>
        </authorList>
    </citation>
    <scope>IDENTIFICATION</scope>
</reference>
<evidence type="ECO:0000313" key="4">
    <source>
        <dbReference type="EnsemblMetazoa" id="MESCA005744-PA"/>
    </source>
</evidence>
<dbReference type="STRING" id="36166.T1GQ44"/>
<feature type="compositionally biased region" description="Polar residues" evidence="2">
    <location>
        <begin position="369"/>
        <end position="391"/>
    </location>
</feature>
<dbReference type="GO" id="GO:0051056">
    <property type="term" value="P:regulation of small GTPase mediated signal transduction"/>
    <property type="evidence" value="ECO:0007669"/>
    <property type="project" value="TreeGrafter"/>
</dbReference>
<feature type="region of interest" description="Disordered" evidence="2">
    <location>
        <begin position="549"/>
        <end position="611"/>
    </location>
</feature>
<dbReference type="InterPro" id="IPR008936">
    <property type="entry name" value="Rho_GTPase_activation_prot"/>
</dbReference>
<dbReference type="Proteomes" id="UP000015102">
    <property type="component" value="Unassembled WGS sequence"/>
</dbReference>
<feature type="compositionally biased region" description="Polar residues" evidence="2">
    <location>
        <begin position="449"/>
        <end position="463"/>
    </location>
</feature>
<accession>T1GQ44</accession>
<feature type="compositionally biased region" description="Polar residues" evidence="2">
    <location>
        <begin position="403"/>
        <end position="415"/>
    </location>
</feature>
<feature type="region of interest" description="Disordered" evidence="2">
    <location>
        <begin position="685"/>
        <end position="737"/>
    </location>
</feature>
<dbReference type="EnsemblMetazoa" id="MESCA005744-RA">
    <property type="protein sequence ID" value="MESCA005744-PA"/>
    <property type="gene ID" value="MESCA005744"/>
</dbReference>
<dbReference type="PANTHER" id="PTHR14963">
    <property type="entry name" value="RHO GTPASE ACTIVATING PROTEIN 18,19-RELATED"/>
    <property type="match status" value="1"/>
</dbReference>
<reference evidence="5" key="1">
    <citation type="submission" date="2013-02" db="EMBL/GenBank/DDBJ databases">
        <authorList>
            <person name="Hughes D."/>
        </authorList>
    </citation>
    <scope>NUCLEOTIDE SEQUENCE</scope>
    <source>
        <strain>Durham</strain>
        <strain evidence="5">NC isolate 2 -- Noor lab</strain>
    </source>
</reference>
<keyword evidence="1" id="KW-0343">GTPase activation</keyword>
<proteinExistence type="predicted"/>
<evidence type="ECO:0000259" key="3">
    <source>
        <dbReference type="PROSITE" id="PS50238"/>
    </source>
</evidence>